<evidence type="ECO:0000313" key="3">
    <source>
        <dbReference type="EMBL" id="KAH7266098.1"/>
    </source>
</evidence>
<dbReference type="SMART" id="SM00355">
    <property type="entry name" value="ZnF_C2H2"/>
    <property type="match status" value="2"/>
</dbReference>
<name>A0A9P9KL82_FUSSL</name>
<dbReference type="Proteomes" id="UP000736672">
    <property type="component" value="Unassembled WGS sequence"/>
</dbReference>
<evidence type="ECO:0000256" key="1">
    <source>
        <dbReference type="SAM" id="MobiDB-lite"/>
    </source>
</evidence>
<feature type="domain" description="C2H2-type" evidence="2">
    <location>
        <begin position="121"/>
        <end position="147"/>
    </location>
</feature>
<proteinExistence type="predicted"/>
<feature type="domain" description="C2H2-type" evidence="2">
    <location>
        <begin position="156"/>
        <end position="184"/>
    </location>
</feature>
<dbReference type="OrthoDB" id="2687452at2759"/>
<sequence length="247" mass="28446">MSYYDQQSNYWYDASASQDQATSPSAYQYDSYSYPLARGASSGGSSTASTVPESPMPSGYYYNDPSAVNYSAQQQDPAYQQGPAYLQDSTYQDSYSSAYSAGSEDTIVPRGDGPSGQDAPAICLYAGCNAKPFKRTADLQRHYRNTHNPDSTKEAHFCDYPRCTRASEPFRRRDHFRDHLREYHREDIQKRGVVVNEEWLEDRYYANNWWRCPRCLIRVYISKDDFECPKCKGSCEPKRKEKRRSRS</sequence>
<feature type="region of interest" description="Disordered" evidence="1">
    <location>
        <begin position="38"/>
        <end position="62"/>
    </location>
</feature>
<reference evidence="3" key="1">
    <citation type="journal article" date="2021" name="Nat. Commun.">
        <title>Genetic determinants of endophytism in the Arabidopsis root mycobiome.</title>
        <authorList>
            <person name="Mesny F."/>
            <person name="Miyauchi S."/>
            <person name="Thiergart T."/>
            <person name="Pickel B."/>
            <person name="Atanasova L."/>
            <person name="Karlsson M."/>
            <person name="Huettel B."/>
            <person name="Barry K.W."/>
            <person name="Haridas S."/>
            <person name="Chen C."/>
            <person name="Bauer D."/>
            <person name="Andreopoulos W."/>
            <person name="Pangilinan J."/>
            <person name="LaButti K."/>
            <person name="Riley R."/>
            <person name="Lipzen A."/>
            <person name="Clum A."/>
            <person name="Drula E."/>
            <person name="Henrissat B."/>
            <person name="Kohler A."/>
            <person name="Grigoriev I.V."/>
            <person name="Martin F.M."/>
            <person name="Hacquard S."/>
        </authorList>
    </citation>
    <scope>NUCLEOTIDE SEQUENCE</scope>
    <source>
        <strain evidence="3">FSSC 5 MPI-SDFR-AT-0091</strain>
    </source>
</reference>
<comment type="caution">
    <text evidence="3">The sequence shown here is derived from an EMBL/GenBank/DDBJ whole genome shotgun (WGS) entry which is preliminary data.</text>
</comment>
<dbReference type="Gene3D" id="3.30.160.60">
    <property type="entry name" value="Classic Zinc Finger"/>
    <property type="match status" value="1"/>
</dbReference>
<organism evidence="3 4">
    <name type="scientific">Fusarium solani</name>
    <name type="common">Filamentous fungus</name>
    <dbReference type="NCBI Taxonomy" id="169388"/>
    <lineage>
        <taxon>Eukaryota</taxon>
        <taxon>Fungi</taxon>
        <taxon>Dikarya</taxon>
        <taxon>Ascomycota</taxon>
        <taxon>Pezizomycotina</taxon>
        <taxon>Sordariomycetes</taxon>
        <taxon>Hypocreomycetidae</taxon>
        <taxon>Hypocreales</taxon>
        <taxon>Nectriaceae</taxon>
        <taxon>Fusarium</taxon>
        <taxon>Fusarium solani species complex</taxon>
    </lineage>
</organism>
<evidence type="ECO:0000259" key="2">
    <source>
        <dbReference type="SMART" id="SM00355"/>
    </source>
</evidence>
<dbReference type="InterPro" id="IPR056440">
    <property type="entry name" value="Zn-ribbon_GIR1"/>
</dbReference>
<dbReference type="Pfam" id="PF24747">
    <property type="entry name" value="Zn-ribbon_GIR1"/>
    <property type="match status" value="1"/>
</dbReference>
<dbReference type="AlphaFoldDB" id="A0A9P9KL82"/>
<dbReference type="InterPro" id="IPR013087">
    <property type="entry name" value="Znf_C2H2_type"/>
</dbReference>
<evidence type="ECO:0000313" key="4">
    <source>
        <dbReference type="Proteomes" id="UP000736672"/>
    </source>
</evidence>
<gene>
    <name evidence="3" type="ORF">B0J15DRAFT_238832</name>
</gene>
<keyword evidence="4" id="KW-1185">Reference proteome</keyword>
<dbReference type="EMBL" id="JAGTJS010000006">
    <property type="protein sequence ID" value="KAH7266098.1"/>
    <property type="molecule type" value="Genomic_DNA"/>
</dbReference>
<protein>
    <recommendedName>
        <fullName evidence="2">C2H2-type domain-containing protein</fullName>
    </recommendedName>
</protein>
<accession>A0A9P9KL82</accession>
<feature type="compositionally biased region" description="Low complexity" evidence="1">
    <location>
        <begin position="39"/>
        <end position="50"/>
    </location>
</feature>